<dbReference type="AlphaFoldDB" id="A0A1X2I3P7"/>
<feature type="transmembrane region" description="Helical" evidence="2">
    <location>
        <begin position="209"/>
        <end position="230"/>
    </location>
</feature>
<feature type="transmembrane region" description="Helical" evidence="2">
    <location>
        <begin position="66"/>
        <end position="89"/>
    </location>
</feature>
<feature type="transmembrane region" description="Helical" evidence="2">
    <location>
        <begin position="109"/>
        <end position="129"/>
    </location>
</feature>
<feature type="region of interest" description="Disordered" evidence="1">
    <location>
        <begin position="316"/>
        <end position="346"/>
    </location>
</feature>
<evidence type="ECO:0000256" key="2">
    <source>
        <dbReference type="SAM" id="Phobius"/>
    </source>
</evidence>
<keyword evidence="2" id="KW-1133">Transmembrane helix</keyword>
<sequence length="370" mass="43094">MRDRRFSIFHFPHTVLYSTPFFVFVFSFSLFILFDFHFAFLSSFYSFQVISTTMMKSLYAINFLRWMVFLLSLIGLGCHLAQSLLLTIYQEQASIPNWVQMGHWQYFSWWVVLGLSVTSSFAIIMHAFCFKRARQLRGDKILAVFNILPLFTSILTAVLFVTNEPWTNGIVEIKRPLITDLIRFCHQLDSPTVDQHHPLLYQRCLLSDATWIGVAIICLFWLFLLVAAMYTRPYDPSSEESTTNGTSDDTKINKKFGMHGHVKEPHWGRYIPEPVDQHLSHPHYPHAVHHPHYQHTKTHDDTQIKIQHAPIMYASSYSSPPSSPQFQQQHPDPSYYYHQQSHAPSEKVELYDDTSYAHYNTNGPTTLSHL</sequence>
<keyword evidence="2" id="KW-0812">Transmembrane</keyword>
<evidence type="ECO:0000256" key="1">
    <source>
        <dbReference type="SAM" id="MobiDB-lite"/>
    </source>
</evidence>
<organism evidence="3 4">
    <name type="scientific">Absidia repens</name>
    <dbReference type="NCBI Taxonomy" id="90262"/>
    <lineage>
        <taxon>Eukaryota</taxon>
        <taxon>Fungi</taxon>
        <taxon>Fungi incertae sedis</taxon>
        <taxon>Mucoromycota</taxon>
        <taxon>Mucoromycotina</taxon>
        <taxon>Mucoromycetes</taxon>
        <taxon>Mucorales</taxon>
        <taxon>Cunninghamellaceae</taxon>
        <taxon>Absidia</taxon>
    </lineage>
</organism>
<feature type="compositionally biased region" description="Low complexity" evidence="1">
    <location>
        <begin position="316"/>
        <end position="334"/>
    </location>
</feature>
<keyword evidence="4" id="KW-1185">Reference proteome</keyword>
<feature type="transmembrane region" description="Helical" evidence="2">
    <location>
        <begin position="20"/>
        <end position="45"/>
    </location>
</feature>
<evidence type="ECO:0000313" key="4">
    <source>
        <dbReference type="Proteomes" id="UP000193560"/>
    </source>
</evidence>
<keyword evidence="2" id="KW-0472">Membrane</keyword>
<protein>
    <submittedName>
        <fullName evidence="3">Uncharacterized protein</fullName>
    </submittedName>
</protein>
<dbReference type="OrthoDB" id="2280884at2759"/>
<accession>A0A1X2I3P7</accession>
<name>A0A1X2I3P7_9FUNG</name>
<feature type="transmembrane region" description="Helical" evidence="2">
    <location>
        <begin position="141"/>
        <end position="161"/>
    </location>
</feature>
<dbReference type="Proteomes" id="UP000193560">
    <property type="component" value="Unassembled WGS sequence"/>
</dbReference>
<evidence type="ECO:0000313" key="3">
    <source>
        <dbReference type="EMBL" id="ORZ08696.1"/>
    </source>
</evidence>
<reference evidence="3 4" key="1">
    <citation type="submission" date="2016-07" db="EMBL/GenBank/DDBJ databases">
        <title>Pervasive Adenine N6-methylation of Active Genes in Fungi.</title>
        <authorList>
            <consortium name="DOE Joint Genome Institute"/>
            <person name="Mondo S.J."/>
            <person name="Dannebaum R.O."/>
            <person name="Kuo R.C."/>
            <person name="Labutti K."/>
            <person name="Haridas S."/>
            <person name="Kuo A."/>
            <person name="Salamov A."/>
            <person name="Ahrendt S.R."/>
            <person name="Lipzen A."/>
            <person name="Sullivan W."/>
            <person name="Andreopoulos W.B."/>
            <person name="Clum A."/>
            <person name="Lindquist E."/>
            <person name="Daum C."/>
            <person name="Ramamoorthy G.K."/>
            <person name="Gryganskyi A."/>
            <person name="Culley D."/>
            <person name="Magnuson J.K."/>
            <person name="James T.Y."/>
            <person name="O'Malley M.A."/>
            <person name="Stajich J.E."/>
            <person name="Spatafora J.W."/>
            <person name="Visel A."/>
            <person name="Grigoriev I.V."/>
        </authorList>
    </citation>
    <scope>NUCLEOTIDE SEQUENCE [LARGE SCALE GENOMIC DNA]</scope>
    <source>
        <strain evidence="3 4">NRRL 1336</strain>
    </source>
</reference>
<comment type="caution">
    <text evidence="3">The sequence shown here is derived from an EMBL/GenBank/DDBJ whole genome shotgun (WGS) entry which is preliminary data.</text>
</comment>
<proteinExistence type="predicted"/>
<gene>
    <name evidence="3" type="ORF">BCR42DRAFT_142272</name>
</gene>
<dbReference type="EMBL" id="MCGE01000030">
    <property type="protein sequence ID" value="ORZ08696.1"/>
    <property type="molecule type" value="Genomic_DNA"/>
</dbReference>